<gene>
    <name evidence="1" type="ORF">MCOR_10095</name>
</gene>
<proteinExistence type="predicted"/>
<accession>A0A6J8APP9</accession>
<dbReference type="AlphaFoldDB" id="A0A6J8APP9"/>
<reference evidence="1 2" key="1">
    <citation type="submission" date="2020-06" db="EMBL/GenBank/DDBJ databases">
        <authorList>
            <person name="Li R."/>
            <person name="Bekaert M."/>
        </authorList>
    </citation>
    <scope>NUCLEOTIDE SEQUENCE [LARGE SCALE GENOMIC DNA]</scope>
    <source>
        <strain evidence="2">wild</strain>
    </source>
</reference>
<organism evidence="1 2">
    <name type="scientific">Mytilus coruscus</name>
    <name type="common">Sea mussel</name>
    <dbReference type="NCBI Taxonomy" id="42192"/>
    <lineage>
        <taxon>Eukaryota</taxon>
        <taxon>Metazoa</taxon>
        <taxon>Spiralia</taxon>
        <taxon>Lophotrochozoa</taxon>
        <taxon>Mollusca</taxon>
        <taxon>Bivalvia</taxon>
        <taxon>Autobranchia</taxon>
        <taxon>Pteriomorphia</taxon>
        <taxon>Mytilida</taxon>
        <taxon>Mytiloidea</taxon>
        <taxon>Mytilidae</taxon>
        <taxon>Mytilinae</taxon>
        <taxon>Mytilus</taxon>
    </lineage>
</organism>
<protein>
    <submittedName>
        <fullName evidence="1">Uncharacterized protein</fullName>
    </submittedName>
</protein>
<keyword evidence="2" id="KW-1185">Reference proteome</keyword>
<dbReference type="EMBL" id="CACVKT020001798">
    <property type="protein sequence ID" value="CAC5371742.1"/>
    <property type="molecule type" value="Genomic_DNA"/>
</dbReference>
<evidence type="ECO:0000313" key="1">
    <source>
        <dbReference type="EMBL" id="CAC5371742.1"/>
    </source>
</evidence>
<sequence length="299" mass="34600">MFTTRQSETRFADKNIIGKCCKIQVSFKTTPVDANDNHVTAADSCKHFDVAQDVSLRCSLRRHKTSVTPRNKYIITNQRTAISEDEDGIDNGVQYELDDIDKVVNSVRKERTRIKKNPWIPPRKSVHEIDLIDLLPEAEEAGKSYNSTESTLTAADNKRIPKRVKRQLSLTDLNVNRWSIISEGDVDIELNSPTIEELNERFANIDYAIDFKYEEHIDNILDDEMAVKLSKRLSVNDLLEDYSEISSDTSNRSMDDYWRTRLRHQPIHQTVAWMIYWETIVKHSPIHQTVAWMIIGGLH</sequence>
<dbReference type="Proteomes" id="UP000507470">
    <property type="component" value="Unassembled WGS sequence"/>
</dbReference>
<evidence type="ECO:0000313" key="2">
    <source>
        <dbReference type="Proteomes" id="UP000507470"/>
    </source>
</evidence>
<name>A0A6J8APP9_MYTCO</name>